<sequence length="438" mass="50922">MKQAENYKTKYAAHSYPDARDSPESYWRHQQRKSQSFPLGKGSKIPESSTNYYSSPSSYKSQRGHVCSSPTYTKYTTLHNSDASHLQNHSKPNRDKYYASFSPTRKARYEDELGNVTKLKFTNEDLEDLAQDNVEEDAEEEATEDDREETCEFLNKDYEEQEADDEIDEESDASPLVRRAQRGGKNETLLRQPQRWRAMEQQTDSRRPRYQQCVPLVQNHPSSPKYYHVVAEHEVPEPLSDEDFVRTSLRNPTRRQPAEYRQWSSSRNDPDRYDDVIQSTRRSSIKPEGNRLLEPELVRIRRCNRCGSLSTSKRNELPMKNSCRFDDRVNIPTKGPIGDEPESLAYCGRCNLRYSTKDTSDAIDIPSSPYHAKFRKPREIKSPTIYEVPEQGQVNKLSNDYTRSTRYQRKAADAFTEKSKRALHTSHGTARIPSRYTE</sequence>
<dbReference type="OrthoDB" id="7687230at2759"/>
<feature type="compositionally biased region" description="Basic and acidic residues" evidence="1">
    <location>
        <begin position="17"/>
        <end position="27"/>
    </location>
</feature>
<evidence type="ECO:0000313" key="3">
    <source>
        <dbReference type="Proteomes" id="UP000053825"/>
    </source>
</evidence>
<keyword evidence="3" id="KW-1185">Reference proteome</keyword>
<dbReference type="Proteomes" id="UP000053825">
    <property type="component" value="Unassembled WGS sequence"/>
</dbReference>
<evidence type="ECO:0000256" key="1">
    <source>
        <dbReference type="SAM" id="MobiDB-lite"/>
    </source>
</evidence>
<accession>A0A0L7RCM9</accession>
<protein>
    <submittedName>
        <fullName evidence="2">Uncharacterized protein</fullName>
    </submittedName>
</protein>
<name>A0A0L7RCM9_9HYME</name>
<reference evidence="2 3" key="1">
    <citation type="submission" date="2015-07" db="EMBL/GenBank/DDBJ databases">
        <title>The genome of Habropoda laboriosa.</title>
        <authorList>
            <person name="Pan H."/>
            <person name="Kapheim K."/>
        </authorList>
    </citation>
    <scope>NUCLEOTIDE SEQUENCE [LARGE SCALE GENOMIC DNA]</scope>
    <source>
        <strain evidence="2">0110345459</strain>
    </source>
</reference>
<evidence type="ECO:0000313" key="2">
    <source>
        <dbReference type="EMBL" id="KOC68506.1"/>
    </source>
</evidence>
<dbReference type="AlphaFoldDB" id="A0A0L7RCM9"/>
<feature type="region of interest" description="Disordered" evidence="1">
    <location>
        <begin position="1"/>
        <end position="70"/>
    </location>
</feature>
<feature type="compositionally biased region" description="Low complexity" evidence="1">
    <location>
        <begin position="48"/>
        <end position="61"/>
    </location>
</feature>
<organism evidence="2 3">
    <name type="scientific">Habropoda laboriosa</name>
    <dbReference type="NCBI Taxonomy" id="597456"/>
    <lineage>
        <taxon>Eukaryota</taxon>
        <taxon>Metazoa</taxon>
        <taxon>Ecdysozoa</taxon>
        <taxon>Arthropoda</taxon>
        <taxon>Hexapoda</taxon>
        <taxon>Insecta</taxon>
        <taxon>Pterygota</taxon>
        <taxon>Neoptera</taxon>
        <taxon>Endopterygota</taxon>
        <taxon>Hymenoptera</taxon>
        <taxon>Apocrita</taxon>
        <taxon>Aculeata</taxon>
        <taxon>Apoidea</taxon>
        <taxon>Anthophila</taxon>
        <taxon>Apidae</taxon>
        <taxon>Habropoda</taxon>
    </lineage>
</organism>
<feature type="compositionally biased region" description="Basic and acidic residues" evidence="1">
    <location>
        <begin position="410"/>
        <end position="420"/>
    </location>
</feature>
<feature type="region of interest" description="Disordered" evidence="1">
    <location>
        <begin position="402"/>
        <end position="438"/>
    </location>
</feature>
<feature type="region of interest" description="Disordered" evidence="1">
    <location>
        <begin position="241"/>
        <end position="274"/>
    </location>
</feature>
<proteinExistence type="predicted"/>
<gene>
    <name evidence="2" type="ORF">WH47_10746</name>
</gene>
<feature type="compositionally biased region" description="Acidic residues" evidence="1">
    <location>
        <begin position="159"/>
        <end position="172"/>
    </location>
</feature>
<feature type="compositionally biased region" description="Acidic residues" evidence="1">
    <location>
        <begin position="124"/>
        <end position="151"/>
    </location>
</feature>
<feature type="region of interest" description="Disordered" evidence="1">
    <location>
        <begin position="123"/>
        <end position="209"/>
    </location>
</feature>
<dbReference type="EMBL" id="KQ414616">
    <property type="protein sequence ID" value="KOC68506.1"/>
    <property type="molecule type" value="Genomic_DNA"/>
</dbReference>